<keyword evidence="6" id="KW-0963">Cytoplasm</keyword>
<keyword evidence="4 6" id="KW-0055">Arginine biosynthesis</keyword>
<accession>A0A7S8HCY2</accession>
<organism evidence="9 10">
    <name type="scientific">Kaustia mangrovi</name>
    <dbReference type="NCBI Taxonomy" id="2593653"/>
    <lineage>
        <taxon>Bacteria</taxon>
        <taxon>Pseudomonadati</taxon>
        <taxon>Pseudomonadota</taxon>
        <taxon>Alphaproteobacteria</taxon>
        <taxon>Hyphomicrobiales</taxon>
        <taxon>Parvibaculaceae</taxon>
        <taxon>Kaustia</taxon>
    </lineage>
</organism>
<dbReference type="UniPathway" id="UPA00068">
    <property type="reaction ID" value="UER00114"/>
</dbReference>
<dbReference type="GO" id="GO:0042450">
    <property type="term" value="P:L-arginine biosynthetic process via ornithine"/>
    <property type="evidence" value="ECO:0007669"/>
    <property type="project" value="UniProtKB-UniRule"/>
</dbReference>
<keyword evidence="6" id="KW-0028">Amino-acid biosynthesis</keyword>
<sequence>MESKVSGFLKETMAPEILDGFMAPALERTFAVTLPFMSAINKAHVVMLGERGILSGAATRALLEAISDLETEGADAFALDPAREEAYFNYEAEVIRRLGAEVGGRMHVARSRNDLKSTVDRLHAREKALAIMAATNALRRTLLDRAEAYADTVMPGYTHLQPAQPVTYGWFLLGVANGLERDHARLSDCYGRLNLSPLGAGAIAGTSFPIDRVRTAELLGFDRPVPHAQDAIACRDAVIELVSASTFLMTTVGRLAQDYYVMTTYEFSTMELPDRVAITSSIMPQKKNMAALENLKGRAAYLLGALTTAFANYKGVPYSHAQDGTADSLRWAWDALDEAVRAVPVARVIVESATPRRARMLQLAGENYSTATDLADVLVREAGLSFRDAHHVVGRVVRLGLDAGLKADDIGAALVDRAAQETLGRPLGLGEETIRTAMDPVKAVESRRHTGGPSRADTADMIAEARDVLERDEAGLRARRARIAEADAALQAAVDAIRFGPVGAARAGEMPT</sequence>
<feature type="domain" description="Argininosuccinate lyase C-terminal" evidence="8">
    <location>
        <begin position="368"/>
        <end position="445"/>
    </location>
</feature>
<dbReference type="Gene3D" id="1.20.200.10">
    <property type="entry name" value="Fumarase/aspartase (Central domain)"/>
    <property type="match status" value="1"/>
</dbReference>
<evidence type="ECO:0000259" key="8">
    <source>
        <dbReference type="Pfam" id="PF14698"/>
    </source>
</evidence>
<dbReference type="Proteomes" id="UP000593594">
    <property type="component" value="Chromosome"/>
</dbReference>
<dbReference type="GO" id="GO:0004056">
    <property type="term" value="F:argininosuccinate lyase activity"/>
    <property type="evidence" value="ECO:0007669"/>
    <property type="project" value="UniProtKB-UniRule"/>
</dbReference>
<keyword evidence="10" id="KW-1185">Reference proteome</keyword>
<dbReference type="Pfam" id="PF00206">
    <property type="entry name" value="Lyase_1"/>
    <property type="match status" value="1"/>
</dbReference>
<feature type="domain" description="Fumarate lyase N-terminal" evidence="7">
    <location>
        <begin position="43"/>
        <end position="301"/>
    </location>
</feature>
<protein>
    <recommendedName>
        <fullName evidence="3 6">Argininosuccinate lyase</fullName>
        <shortName evidence="6">ASAL</shortName>
        <ecNumber evidence="3 6">4.3.2.1</ecNumber>
    </recommendedName>
    <alternativeName>
        <fullName evidence="6">Arginosuccinase</fullName>
    </alternativeName>
</protein>
<dbReference type="AlphaFoldDB" id="A0A7S8HCY2"/>
<evidence type="ECO:0000256" key="2">
    <source>
        <dbReference type="ARBA" id="ARBA00004941"/>
    </source>
</evidence>
<evidence type="ECO:0000313" key="10">
    <source>
        <dbReference type="Proteomes" id="UP000593594"/>
    </source>
</evidence>
<dbReference type="InterPro" id="IPR008948">
    <property type="entry name" value="L-Aspartase-like"/>
</dbReference>
<evidence type="ECO:0000256" key="5">
    <source>
        <dbReference type="ARBA" id="ARBA00023239"/>
    </source>
</evidence>
<evidence type="ECO:0000256" key="4">
    <source>
        <dbReference type="ARBA" id="ARBA00022571"/>
    </source>
</evidence>
<dbReference type="InterPro" id="IPR029419">
    <property type="entry name" value="Arg_succ_lyase_C"/>
</dbReference>
<dbReference type="EMBL" id="CP058214">
    <property type="protein sequence ID" value="QPC44055.1"/>
    <property type="molecule type" value="Genomic_DNA"/>
</dbReference>
<evidence type="ECO:0000256" key="3">
    <source>
        <dbReference type="ARBA" id="ARBA00012338"/>
    </source>
</evidence>
<proteinExistence type="inferred from homology"/>
<evidence type="ECO:0000256" key="1">
    <source>
        <dbReference type="ARBA" id="ARBA00000985"/>
    </source>
</evidence>
<comment type="catalytic activity">
    <reaction evidence="1 6">
        <text>2-(N(omega)-L-arginino)succinate = fumarate + L-arginine</text>
        <dbReference type="Rhea" id="RHEA:24020"/>
        <dbReference type="ChEBI" id="CHEBI:29806"/>
        <dbReference type="ChEBI" id="CHEBI:32682"/>
        <dbReference type="ChEBI" id="CHEBI:57472"/>
        <dbReference type="EC" id="4.3.2.1"/>
    </reaction>
</comment>
<dbReference type="InterPro" id="IPR000362">
    <property type="entry name" value="Fumarate_lyase_fam"/>
</dbReference>
<dbReference type="PRINTS" id="PR00145">
    <property type="entry name" value="ARGSUCLYASE"/>
</dbReference>
<evidence type="ECO:0000313" key="9">
    <source>
        <dbReference type="EMBL" id="QPC44055.1"/>
    </source>
</evidence>
<dbReference type="InterPro" id="IPR024083">
    <property type="entry name" value="Fumarase/histidase_N"/>
</dbReference>
<comment type="subcellular location">
    <subcellularLocation>
        <location evidence="6">Cytoplasm</location>
    </subcellularLocation>
</comment>
<comment type="similarity">
    <text evidence="6">Belongs to the lyase 1 family. Argininosuccinate lyase subfamily.</text>
</comment>
<dbReference type="PANTHER" id="PTHR43814:SF1">
    <property type="entry name" value="ARGININOSUCCINATE LYASE"/>
    <property type="match status" value="1"/>
</dbReference>
<evidence type="ECO:0000256" key="6">
    <source>
        <dbReference type="HAMAP-Rule" id="MF_00006"/>
    </source>
</evidence>
<dbReference type="Gene3D" id="1.10.275.10">
    <property type="entry name" value="Fumarase/aspartase (N-terminal domain)"/>
    <property type="match status" value="1"/>
</dbReference>
<comment type="pathway">
    <text evidence="2 6">Amino-acid biosynthesis; L-arginine biosynthesis; L-arginine from L-ornithine and carbamoyl phosphate: step 3/3.</text>
</comment>
<dbReference type="HAMAP" id="MF_00006">
    <property type="entry name" value="Arg_succ_lyase"/>
    <property type="match status" value="1"/>
</dbReference>
<dbReference type="SUPFAM" id="SSF48557">
    <property type="entry name" value="L-aspartase-like"/>
    <property type="match status" value="1"/>
</dbReference>
<reference evidence="9 10" key="1">
    <citation type="submission" date="2020-06" db="EMBL/GenBank/DDBJ databases">
        <title>Genome sequence of 2 isolates from Red Sea Mangroves.</title>
        <authorList>
            <person name="Sefrji F."/>
            <person name="Michoud G."/>
            <person name="Merlino G."/>
            <person name="Daffonchio D."/>
        </authorList>
    </citation>
    <scope>NUCLEOTIDE SEQUENCE [LARGE SCALE GENOMIC DNA]</scope>
    <source>
        <strain evidence="9 10">R1DC25</strain>
    </source>
</reference>
<dbReference type="NCBIfam" id="TIGR00838">
    <property type="entry name" value="argH"/>
    <property type="match status" value="1"/>
</dbReference>
<dbReference type="InterPro" id="IPR022761">
    <property type="entry name" value="Fumarate_lyase_N"/>
</dbReference>
<dbReference type="KEGG" id="kmn:HW532_15965"/>
<dbReference type="RefSeq" id="WP_213161419.1">
    <property type="nucleotide sequence ID" value="NZ_CP058214.1"/>
</dbReference>
<gene>
    <name evidence="6 9" type="primary">argH</name>
    <name evidence="9" type="ORF">HW532_15965</name>
</gene>
<keyword evidence="5 6" id="KW-0456">Lyase</keyword>
<dbReference type="CDD" id="cd01359">
    <property type="entry name" value="Argininosuccinate_lyase"/>
    <property type="match status" value="1"/>
</dbReference>
<dbReference type="GO" id="GO:0005829">
    <property type="term" value="C:cytosol"/>
    <property type="evidence" value="ECO:0007669"/>
    <property type="project" value="TreeGrafter"/>
</dbReference>
<name>A0A7S8HCY2_9HYPH</name>
<dbReference type="PRINTS" id="PR00149">
    <property type="entry name" value="FUMRATELYASE"/>
</dbReference>
<dbReference type="EC" id="4.3.2.1" evidence="3 6"/>
<dbReference type="Gene3D" id="1.10.40.30">
    <property type="entry name" value="Fumarase/aspartase (C-terminal domain)"/>
    <property type="match status" value="1"/>
</dbReference>
<dbReference type="Pfam" id="PF14698">
    <property type="entry name" value="ASL_C2"/>
    <property type="match status" value="1"/>
</dbReference>
<dbReference type="PANTHER" id="PTHR43814">
    <property type="entry name" value="ARGININOSUCCINATE LYASE"/>
    <property type="match status" value="1"/>
</dbReference>
<evidence type="ECO:0000259" key="7">
    <source>
        <dbReference type="Pfam" id="PF00206"/>
    </source>
</evidence>
<dbReference type="InterPro" id="IPR009049">
    <property type="entry name" value="Argininosuccinate_lyase"/>
</dbReference>